<comment type="caution">
    <text evidence="2">The sequence shown here is derived from an EMBL/GenBank/DDBJ whole genome shotgun (WGS) entry which is preliminary data.</text>
</comment>
<evidence type="ECO:0000313" key="3">
    <source>
        <dbReference type="Proteomes" id="UP000064029"/>
    </source>
</evidence>
<sequence length="111" mass="12635">MDEARPDNRRTRAMELKDGGADKRRPGFAVATRQVARGPAPIASNRFDAMGRWKQGRIAARQGRRLWSGPEGVAGDARQWRRGTRFLPEILRVAGFYQADARRYPKIESLR</sequence>
<protein>
    <submittedName>
        <fullName evidence="2">Uncharacterized protein</fullName>
    </submittedName>
</protein>
<dbReference type="AlphaFoldDB" id="A0A103RG97"/>
<dbReference type="Proteomes" id="UP000064029">
    <property type="component" value="Unassembled WGS sequence"/>
</dbReference>
<reference evidence="2 3" key="1">
    <citation type="submission" date="2015-11" db="EMBL/GenBank/DDBJ databases">
        <title>Expanding the genomic diversity of Burkholderia species for the development of highly accurate diagnostics.</title>
        <authorList>
            <person name="Sahl J."/>
            <person name="Keim P."/>
            <person name="Wagner D."/>
        </authorList>
    </citation>
    <scope>NUCLEOTIDE SEQUENCE [LARGE SCALE GENOMIC DNA]</scope>
    <source>
        <strain evidence="2 3">MSMB2036</strain>
    </source>
</reference>
<name>A0A103RG97_9BURK</name>
<feature type="region of interest" description="Disordered" evidence="1">
    <location>
        <begin position="1"/>
        <end position="24"/>
    </location>
</feature>
<evidence type="ECO:0000256" key="1">
    <source>
        <dbReference type="SAM" id="MobiDB-lite"/>
    </source>
</evidence>
<gene>
    <name evidence="2" type="ORF">WJ33_25685</name>
</gene>
<dbReference type="EMBL" id="LOXM01000126">
    <property type="protein sequence ID" value="KVG67182.1"/>
    <property type="molecule type" value="Genomic_DNA"/>
</dbReference>
<evidence type="ECO:0000313" key="2">
    <source>
        <dbReference type="EMBL" id="KVG67182.1"/>
    </source>
</evidence>
<proteinExistence type="predicted"/>
<organism evidence="2 3">
    <name type="scientific">Burkholderia ubonensis</name>
    <dbReference type="NCBI Taxonomy" id="101571"/>
    <lineage>
        <taxon>Bacteria</taxon>
        <taxon>Pseudomonadati</taxon>
        <taxon>Pseudomonadota</taxon>
        <taxon>Betaproteobacteria</taxon>
        <taxon>Burkholderiales</taxon>
        <taxon>Burkholderiaceae</taxon>
        <taxon>Burkholderia</taxon>
        <taxon>Burkholderia cepacia complex</taxon>
    </lineage>
</organism>
<accession>A0A103RG97</accession>